<keyword evidence="1" id="KW-0812">Transmembrane</keyword>
<organism evidence="3 4">
    <name type="scientific">Komagataeibacter saccharivorans</name>
    <dbReference type="NCBI Taxonomy" id="265959"/>
    <lineage>
        <taxon>Bacteria</taxon>
        <taxon>Pseudomonadati</taxon>
        <taxon>Pseudomonadota</taxon>
        <taxon>Alphaproteobacteria</taxon>
        <taxon>Acetobacterales</taxon>
        <taxon>Acetobacteraceae</taxon>
        <taxon>Komagataeibacter</taxon>
    </lineage>
</organism>
<dbReference type="KEGG" id="ksc:CD178_01048"/>
<dbReference type="InterPro" id="IPR002656">
    <property type="entry name" value="Acyl_transf_3_dom"/>
</dbReference>
<dbReference type="AlphaFoldDB" id="A0A347WAF2"/>
<evidence type="ECO:0000256" key="1">
    <source>
        <dbReference type="SAM" id="Phobius"/>
    </source>
</evidence>
<feature type="transmembrane region" description="Helical" evidence="1">
    <location>
        <begin position="134"/>
        <end position="150"/>
    </location>
</feature>
<feature type="transmembrane region" description="Helical" evidence="1">
    <location>
        <begin position="88"/>
        <end position="106"/>
    </location>
</feature>
<feature type="transmembrane region" description="Helical" evidence="1">
    <location>
        <begin position="244"/>
        <end position="265"/>
    </location>
</feature>
<feature type="domain" description="Acyltransferase 3" evidence="2">
    <location>
        <begin position="17"/>
        <end position="287"/>
    </location>
</feature>
<dbReference type="PANTHER" id="PTHR23028:SF53">
    <property type="entry name" value="ACYL_TRANSF_3 DOMAIN-CONTAINING PROTEIN"/>
    <property type="match status" value="1"/>
</dbReference>
<gene>
    <name evidence="3" type="ORF">CD178_01048</name>
</gene>
<feature type="transmembrane region" description="Helical" evidence="1">
    <location>
        <begin position="113"/>
        <end position="128"/>
    </location>
</feature>
<dbReference type="GO" id="GO:0016020">
    <property type="term" value="C:membrane"/>
    <property type="evidence" value="ECO:0007669"/>
    <property type="project" value="TreeGrafter"/>
</dbReference>
<evidence type="ECO:0000313" key="3">
    <source>
        <dbReference type="EMBL" id="AXY21845.1"/>
    </source>
</evidence>
<accession>A0A347WAF2</accession>
<dbReference type="EMBL" id="CP023036">
    <property type="protein sequence ID" value="AXY21845.1"/>
    <property type="molecule type" value="Genomic_DNA"/>
</dbReference>
<keyword evidence="4" id="KW-1185">Reference proteome</keyword>
<reference evidence="3 4" key="1">
    <citation type="submission" date="2017-08" db="EMBL/GenBank/DDBJ databases">
        <title>Complete genome sequence of Gluconacetobacter saccharivorans CV1 isolated from Fermented Vinegar.</title>
        <authorList>
            <person name="Kim S.-Y."/>
        </authorList>
    </citation>
    <scope>NUCLEOTIDE SEQUENCE [LARGE SCALE GENOMIC DNA]</scope>
    <source>
        <strain evidence="3 4">CV1</strain>
    </source>
</reference>
<feature type="transmembrane region" description="Helical" evidence="1">
    <location>
        <begin position="271"/>
        <end position="292"/>
    </location>
</feature>
<name>A0A347WAF2_9PROT</name>
<keyword evidence="1" id="KW-0472">Membrane</keyword>
<dbReference type="PANTHER" id="PTHR23028">
    <property type="entry name" value="ACETYLTRANSFERASE"/>
    <property type="match status" value="1"/>
</dbReference>
<dbReference type="GO" id="GO:0000271">
    <property type="term" value="P:polysaccharide biosynthetic process"/>
    <property type="evidence" value="ECO:0007669"/>
    <property type="project" value="TreeGrafter"/>
</dbReference>
<keyword evidence="1" id="KW-1133">Transmembrane helix</keyword>
<dbReference type="Pfam" id="PF01757">
    <property type="entry name" value="Acyl_transf_3"/>
    <property type="match status" value="1"/>
</dbReference>
<proteinExistence type="predicted"/>
<feature type="transmembrane region" description="Helical" evidence="1">
    <location>
        <begin position="202"/>
        <end position="223"/>
    </location>
</feature>
<evidence type="ECO:0000259" key="2">
    <source>
        <dbReference type="Pfam" id="PF01757"/>
    </source>
</evidence>
<dbReference type="InterPro" id="IPR050879">
    <property type="entry name" value="Acyltransferase_3"/>
</dbReference>
<dbReference type="GO" id="GO:0016747">
    <property type="term" value="F:acyltransferase activity, transferring groups other than amino-acyl groups"/>
    <property type="evidence" value="ECO:0007669"/>
    <property type="project" value="InterPro"/>
</dbReference>
<feature type="transmembrane region" description="Helical" evidence="1">
    <location>
        <begin position="171"/>
        <end position="190"/>
    </location>
</feature>
<sequence length="306" mass="36672">MGEIFLKRNQEAQSSYELTISTINFYKKRFLRLLPASTFWITILLLSCIFFHDHEVFGTVRDVFWKWCMSIIPLRNFETVYSSNSLQWYWSLSTESQFYVFLPLAWFSVPRKFFWYFCFLLMCLFLFFDHTDWFRFPGLFVGLFSYKLLSNNGIKQAISENTKKINNKFSSIWVVAIFLIATAPLCAFHENYHKEYGNIPFIVGYISIYSVSFIMISLSALCIEFIYIPEKIKNFVFIYSEISYSLYLCHLVVFFIFRHIIKVYGLIFPEFVYITLCIFISFILSLFSYIFIERKFYQARDTIRTP</sequence>
<evidence type="ECO:0000313" key="4">
    <source>
        <dbReference type="Proteomes" id="UP000264120"/>
    </source>
</evidence>
<keyword evidence="3" id="KW-0808">Transferase</keyword>
<keyword evidence="3" id="KW-0012">Acyltransferase</keyword>
<feature type="transmembrane region" description="Helical" evidence="1">
    <location>
        <begin position="30"/>
        <end position="52"/>
    </location>
</feature>
<dbReference type="Proteomes" id="UP000264120">
    <property type="component" value="Chromosome"/>
</dbReference>
<protein>
    <submittedName>
        <fullName evidence="3">Acyltransferase family protein</fullName>
    </submittedName>
</protein>